<feature type="region of interest" description="Disordered" evidence="1">
    <location>
        <begin position="103"/>
        <end position="136"/>
    </location>
</feature>
<dbReference type="Proteomes" id="UP000248887">
    <property type="component" value="Unassembled WGS sequence"/>
</dbReference>
<feature type="compositionally biased region" description="Low complexity" evidence="1">
    <location>
        <begin position="106"/>
        <end position="115"/>
    </location>
</feature>
<feature type="compositionally biased region" description="Basic and acidic residues" evidence="1">
    <location>
        <begin position="217"/>
        <end position="258"/>
    </location>
</feature>
<feature type="region of interest" description="Disordered" evidence="1">
    <location>
        <begin position="149"/>
        <end position="283"/>
    </location>
</feature>
<proteinExistence type="predicted"/>
<gene>
    <name evidence="3" type="ORF">DI549_17525</name>
</gene>
<protein>
    <submittedName>
        <fullName evidence="3">Uncharacterized protein</fullName>
    </submittedName>
</protein>
<name>A0A2W5QTB7_ANCNO</name>
<accession>A0A2W5QTB7</accession>
<evidence type="ECO:0000313" key="4">
    <source>
        <dbReference type="Proteomes" id="UP000248887"/>
    </source>
</evidence>
<comment type="caution">
    <text evidence="3">The sequence shown here is derived from an EMBL/GenBank/DDBJ whole genome shotgun (WGS) entry which is preliminary data.</text>
</comment>
<feature type="transmembrane region" description="Helical" evidence="2">
    <location>
        <begin position="33"/>
        <end position="55"/>
    </location>
</feature>
<keyword evidence="2" id="KW-0472">Membrane</keyword>
<dbReference type="AlphaFoldDB" id="A0A2W5QTB7"/>
<feature type="compositionally biased region" description="Pro residues" evidence="1">
    <location>
        <begin position="267"/>
        <end position="283"/>
    </location>
</feature>
<dbReference type="EMBL" id="QFQD01000067">
    <property type="protein sequence ID" value="PZQ80276.1"/>
    <property type="molecule type" value="Genomic_DNA"/>
</dbReference>
<feature type="non-terminal residue" evidence="3">
    <location>
        <position position="283"/>
    </location>
</feature>
<evidence type="ECO:0000256" key="2">
    <source>
        <dbReference type="SAM" id="Phobius"/>
    </source>
</evidence>
<organism evidence="3 4">
    <name type="scientific">Ancylobacter novellus</name>
    <name type="common">Thiobacillus novellus</name>
    <dbReference type="NCBI Taxonomy" id="921"/>
    <lineage>
        <taxon>Bacteria</taxon>
        <taxon>Pseudomonadati</taxon>
        <taxon>Pseudomonadota</taxon>
        <taxon>Alphaproteobacteria</taxon>
        <taxon>Hyphomicrobiales</taxon>
        <taxon>Xanthobacteraceae</taxon>
        <taxon>Ancylobacter</taxon>
    </lineage>
</organism>
<evidence type="ECO:0000256" key="1">
    <source>
        <dbReference type="SAM" id="MobiDB-lite"/>
    </source>
</evidence>
<keyword evidence="2" id="KW-1133">Transmembrane helix</keyword>
<keyword evidence="2" id="KW-0812">Transmembrane</keyword>
<reference evidence="3 4" key="1">
    <citation type="submission" date="2017-08" db="EMBL/GenBank/DDBJ databases">
        <title>Infants hospitalized years apart are colonized by the same room-sourced microbial strains.</title>
        <authorList>
            <person name="Brooks B."/>
            <person name="Olm M.R."/>
            <person name="Firek B.A."/>
            <person name="Baker R."/>
            <person name="Thomas B.C."/>
            <person name="Morowitz M.J."/>
            <person name="Banfield J.F."/>
        </authorList>
    </citation>
    <scope>NUCLEOTIDE SEQUENCE [LARGE SCALE GENOMIC DNA]</scope>
    <source>
        <strain evidence="3">S2_005_001_R2_27</strain>
    </source>
</reference>
<sequence length="283" mass="29974">MGAVFIGVGLAVAVVGLILGAVGFSSAETTSGAAFLGAGSIVFVGGLLFLGLGFLHRALVDIAQRLDGIVHFEVDEDEPAERAAVLDVVEEFEPISAPLPERKRAAAPAPVVAAEPELEPEHEPVAAPEAEDAKAGRAGLPSWFRRKREAEAEPALQDEPTFEPVPAPEPAPDFDPLPPFRPAGETPRRDLPSFLRTGAAAGASERPLAGGFGSEPRPVEPRLPELRFGEPRASEPRISEPRISEPRISEPRAPEPRAPEPLVAREAPPPEAFEPGPPPTFLR</sequence>
<evidence type="ECO:0000313" key="3">
    <source>
        <dbReference type="EMBL" id="PZQ80276.1"/>
    </source>
</evidence>
<feature type="compositionally biased region" description="Pro residues" evidence="1">
    <location>
        <begin position="163"/>
        <end position="181"/>
    </location>
</feature>